<dbReference type="OrthoDB" id="4033880at2759"/>
<feature type="region of interest" description="Disordered" evidence="1">
    <location>
        <begin position="279"/>
        <end position="315"/>
    </location>
</feature>
<organism evidence="3 4">
    <name type="scientific">Oryctes borbonicus</name>
    <dbReference type="NCBI Taxonomy" id="1629725"/>
    <lineage>
        <taxon>Eukaryota</taxon>
        <taxon>Metazoa</taxon>
        <taxon>Ecdysozoa</taxon>
        <taxon>Arthropoda</taxon>
        <taxon>Hexapoda</taxon>
        <taxon>Insecta</taxon>
        <taxon>Pterygota</taxon>
        <taxon>Neoptera</taxon>
        <taxon>Endopterygota</taxon>
        <taxon>Coleoptera</taxon>
        <taxon>Polyphaga</taxon>
        <taxon>Scarabaeiformia</taxon>
        <taxon>Scarabaeidae</taxon>
        <taxon>Dynastinae</taxon>
        <taxon>Oryctes</taxon>
    </lineage>
</organism>
<dbReference type="GO" id="GO:0005886">
    <property type="term" value="C:plasma membrane"/>
    <property type="evidence" value="ECO:0007669"/>
    <property type="project" value="TreeGrafter"/>
</dbReference>
<feature type="non-terminal residue" evidence="3">
    <location>
        <position position="637"/>
    </location>
</feature>
<feature type="compositionally biased region" description="Low complexity" evidence="1">
    <location>
        <begin position="420"/>
        <end position="435"/>
    </location>
</feature>
<dbReference type="PANTHER" id="PTHR12276:SF45">
    <property type="entry name" value="CLATHRIN INTERACTOR 1"/>
    <property type="match status" value="1"/>
</dbReference>
<keyword evidence="4" id="KW-1185">Reference proteome</keyword>
<dbReference type="GO" id="GO:0005543">
    <property type="term" value="F:phospholipid binding"/>
    <property type="evidence" value="ECO:0007669"/>
    <property type="project" value="TreeGrafter"/>
</dbReference>
<evidence type="ECO:0000259" key="2">
    <source>
        <dbReference type="PROSITE" id="PS50942"/>
    </source>
</evidence>
<dbReference type="Proteomes" id="UP000051574">
    <property type="component" value="Unassembled WGS sequence"/>
</dbReference>
<name>A0A0T6AVW1_9SCAR</name>
<evidence type="ECO:0000313" key="3">
    <source>
        <dbReference type="EMBL" id="KRT79257.1"/>
    </source>
</evidence>
<evidence type="ECO:0000313" key="4">
    <source>
        <dbReference type="Proteomes" id="UP000051574"/>
    </source>
</evidence>
<dbReference type="SUPFAM" id="SSF48464">
    <property type="entry name" value="ENTH/VHS domain"/>
    <property type="match status" value="1"/>
</dbReference>
<accession>A0A0T6AVW1</accession>
<feature type="region of interest" description="Disordered" evidence="1">
    <location>
        <begin position="174"/>
        <end position="248"/>
    </location>
</feature>
<dbReference type="EMBL" id="LJIG01022686">
    <property type="protein sequence ID" value="KRT79257.1"/>
    <property type="molecule type" value="Genomic_DNA"/>
</dbReference>
<dbReference type="InterPro" id="IPR008942">
    <property type="entry name" value="ENTH_VHS"/>
</dbReference>
<dbReference type="GO" id="GO:0030125">
    <property type="term" value="C:clathrin vesicle coat"/>
    <property type="evidence" value="ECO:0007669"/>
    <property type="project" value="TreeGrafter"/>
</dbReference>
<feature type="compositionally biased region" description="Low complexity" evidence="1">
    <location>
        <begin position="398"/>
        <end position="411"/>
    </location>
</feature>
<feature type="compositionally biased region" description="Acidic residues" evidence="1">
    <location>
        <begin position="210"/>
        <end position="221"/>
    </location>
</feature>
<dbReference type="GO" id="GO:0006897">
    <property type="term" value="P:endocytosis"/>
    <property type="evidence" value="ECO:0007669"/>
    <property type="project" value="TreeGrafter"/>
</dbReference>
<dbReference type="PANTHER" id="PTHR12276">
    <property type="entry name" value="EPSIN/ENT-RELATED"/>
    <property type="match status" value="1"/>
</dbReference>
<proteinExistence type="predicted"/>
<dbReference type="SMART" id="SM00273">
    <property type="entry name" value="ENTH"/>
    <property type="match status" value="1"/>
</dbReference>
<gene>
    <name evidence="3" type="ORF">AMK59_7161</name>
</gene>
<dbReference type="FunFam" id="1.25.40.90:FF:000006">
    <property type="entry name" value="Clathrin interactor 1"/>
    <property type="match status" value="1"/>
</dbReference>
<protein>
    <recommendedName>
        <fullName evidence="2">ENTH domain-containing protein</fullName>
    </recommendedName>
</protein>
<feature type="domain" description="ENTH" evidence="2">
    <location>
        <begin position="19"/>
        <end position="152"/>
    </location>
</feature>
<reference evidence="3 4" key="1">
    <citation type="submission" date="2015-09" db="EMBL/GenBank/DDBJ databases">
        <title>Draft genome of the scarab beetle Oryctes borbonicus.</title>
        <authorList>
            <person name="Meyer J.M."/>
            <person name="Markov G.V."/>
            <person name="Baskaran P."/>
            <person name="Herrmann M."/>
            <person name="Sommer R.J."/>
            <person name="Roedelsperger C."/>
        </authorList>
    </citation>
    <scope>NUCLEOTIDE SEQUENCE [LARGE SCALE GENOMIC DNA]</scope>
    <source>
        <strain evidence="3">OB123</strain>
        <tissue evidence="3">Whole animal</tissue>
    </source>
</reference>
<sequence length="637" mass="72263">MENFFSLWKVRELADKVTNVVMNYTDVEAKVREATNDEAWGPTGQIMQDLAHATFTYEHFPEVMSMLWKRMLQDNKQHWRRTYKSLLVLNYLIKNGSERVVTSAREHIYDLRSLENYTFIDDYGKDQGVNVRHKVKELIDFIQDDDKLREERKKAKKNKDKYIGMSSDMIGSSFSTERWDDHSSSRDYADQRDIDNNSTVKQYKDRSYEDDYEGELEESDNESNNSKKYKDSDSTTIGSPKHGDKKVNLTINTSLTKSPAKTAVKQVKKVDLGAAATFGVNDKGEKTPPPSDLLNDSDFNPRAAESAEPKQGPEFGDFETAFGNQVNVGKKDEDDFADFSSAFNAPSNANNANVLATPPSPLLHITQSPQLIRQPSLQQQQPLVIGQSGGVPMSVTPQQQGQSDLLGDLSGFNSLSVQPNMNNENNLNSNNLQSNVNNSNNIFDMFDAERAVPKVKEDTVRMDTLTPQNTEETSSFHTTPLNGAVRTLEVTLGKRKKISSSNDIKLILEQIDVVLGCLREYRFDNGKILLEDSSEGHRKFVSVDYPLILNELVQRFDSRFPLDENGKIYRSVIDIFLIPDRYFSSEAFNVLIDGFAGRDKFKQSISAELLEHLLSSESFFEMLLLFYIVTRRGIIKE</sequence>
<dbReference type="GO" id="GO:0005768">
    <property type="term" value="C:endosome"/>
    <property type="evidence" value="ECO:0007669"/>
    <property type="project" value="TreeGrafter"/>
</dbReference>
<evidence type="ECO:0000256" key="1">
    <source>
        <dbReference type="SAM" id="MobiDB-lite"/>
    </source>
</evidence>
<feature type="region of interest" description="Disordered" evidence="1">
    <location>
        <begin position="388"/>
        <end position="435"/>
    </location>
</feature>
<dbReference type="CDD" id="cd16989">
    <property type="entry name" value="ENTH_EpsinR"/>
    <property type="match status" value="1"/>
</dbReference>
<dbReference type="GO" id="GO:0030276">
    <property type="term" value="F:clathrin binding"/>
    <property type="evidence" value="ECO:0007669"/>
    <property type="project" value="TreeGrafter"/>
</dbReference>
<feature type="compositionally biased region" description="Basic and acidic residues" evidence="1">
    <location>
        <begin position="177"/>
        <end position="195"/>
    </location>
</feature>
<dbReference type="AlphaFoldDB" id="A0A0T6AVW1"/>
<dbReference type="InterPro" id="IPR013809">
    <property type="entry name" value="ENTH"/>
</dbReference>
<dbReference type="PROSITE" id="PS50942">
    <property type="entry name" value="ENTH"/>
    <property type="match status" value="1"/>
</dbReference>
<dbReference type="Pfam" id="PF01417">
    <property type="entry name" value="ENTH"/>
    <property type="match status" value="1"/>
</dbReference>
<comment type="caution">
    <text evidence="3">The sequence shown here is derived from an EMBL/GenBank/DDBJ whole genome shotgun (WGS) entry which is preliminary data.</text>
</comment>
<dbReference type="Gene3D" id="1.25.40.90">
    <property type="match status" value="1"/>
</dbReference>